<protein>
    <submittedName>
        <fullName evidence="2">Uncharacterized protein</fullName>
    </submittedName>
</protein>
<dbReference type="Proteomes" id="UP001298753">
    <property type="component" value="Unassembled WGS sequence"/>
</dbReference>
<dbReference type="AlphaFoldDB" id="A0AAW4W7R2"/>
<evidence type="ECO:0000313" key="2">
    <source>
        <dbReference type="EMBL" id="MCC2177150.1"/>
    </source>
</evidence>
<dbReference type="EMBL" id="JAJEPX010000023">
    <property type="protein sequence ID" value="MCC2177150.1"/>
    <property type="molecule type" value="Genomic_DNA"/>
</dbReference>
<feature type="transmembrane region" description="Helical" evidence="1">
    <location>
        <begin position="6"/>
        <end position="24"/>
    </location>
</feature>
<evidence type="ECO:0000313" key="3">
    <source>
        <dbReference type="Proteomes" id="UP001298753"/>
    </source>
</evidence>
<keyword evidence="1" id="KW-1133">Transmembrane helix</keyword>
<organism evidence="2 3">
    <name type="scientific">Agathobaculum butyriciproducens</name>
    <dbReference type="NCBI Taxonomy" id="1628085"/>
    <lineage>
        <taxon>Bacteria</taxon>
        <taxon>Bacillati</taxon>
        <taxon>Bacillota</taxon>
        <taxon>Clostridia</taxon>
        <taxon>Eubacteriales</taxon>
        <taxon>Butyricicoccaceae</taxon>
        <taxon>Agathobaculum</taxon>
    </lineage>
</organism>
<gene>
    <name evidence="2" type="ORF">LKD22_08425</name>
</gene>
<keyword evidence="3" id="KW-1185">Reference proteome</keyword>
<sequence length="183" mass="19776">MQEEKSAVYTVILGVCLLLCLLMLGNMLMGRADTGTAPAAPEEGDAMEFHITEDDIASVLTEALPFPVEDTAVKISRDGTIAVTAAVTRQALTESNLVPGKLRTALLFLPERCKLYGAWSAAVSNGKLSLACRTIKLEGFTLPEQTAQALSDAFAAQWNTRMEQRDFTPQTIQWQDGEAVLLG</sequence>
<proteinExistence type="predicted"/>
<keyword evidence="1" id="KW-0812">Transmembrane</keyword>
<name>A0AAW4W7R2_9FIRM</name>
<dbReference type="GeneID" id="98659818"/>
<accession>A0AAW4W7R2</accession>
<reference evidence="2 3" key="1">
    <citation type="submission" date="2021-10" db="EMBL/GenBank/DDBJ databases">
        <title>Anaerobic single-cell dispensing facilitates the cultivation of human gut bacteria.</title>
        <authorList>
            <person name="Afrizal A."/>
        </authorList>
    </citation>
    <scope>NUCLEOTIDE SEQUENCE [LARGE SCALE GENOMIC DNA]</scope>
    <source>
        <strain evidence="2 3">CLA-AA-H270</strain>
    </source>
</reference>
<keyword evidence="1" id="KW-0472">Membrane</keyword>
<dbReference type="RefSeq" id="WP_118648636.1">
    <property type="nucleotide sequence ID" value="NZ_JAJEPX010000023.1"/>
</dbReference>
<comment type="caution">
    <text evidence="2">The sequence shown here is derived from an EMBL/GenBank/DDBJ whole genome shotgun (WGS) entry which is preliminary data.</text>
</comment>
<evidence type="ECO:0000256" key="1">
    <source>
        <dbReference type="SAM" id="Phobius"/>
    </source>
</evidence>